<evidence type="ECO:0000313" key="1">
    <source>
        <dbReference type="EMBL" id="QSS66168.1"/>
    </source>
</evidence>
<evidence type="ECO:0000313" key="2">
    <source>
        <dbReference type="Proteomes" id="UP000663671"/>
    </source>
</evidence>
<dbReference type="AlphaFoldDB" id="A0A8A1MHQ9"/>
<accession>A0A8A1MHQ9</accession>
<organism evidence="1 2">
    <name type="scientific">Ajellomyces capsulatus</name>
    <name type="common">Darling's disease fungus</name>
    <name type="synonym">Histoplasma capsulatum</name>
    <dbReference type="NCBI Taxonomy" id="5037"/>
    <lineage>
        <taxon>Eukaryota</taxon>
        <taxon>Fungi</taxon>
        <taxon>Dikarya</taxon>
        <taxon>Ascomycota</taxon>
        <taxon>Pezizomycotina</taxon>
        <taxon>Eurotiomycetes</taxon>
        <taxon>Eurotiomycetidae</taxon>
        <taxon>Onygenales</taxon>
        <taxon>Ajellomycetaceae</taxon>
        <taxon>Histoplasma</taxon>
    </lineage>
</organism>
<dbReference type="EMBL" id="CP069115">
    <property type="protein sequence ID" value="QSS66168.1"/>
    <property type="molecule type" value="Genomic_DNA"/>
</dbReference>
<proteinExistence type="predicted"/>
<sequence length="154" mass="16721">MASLQPLPAHLGLGVPEPEGKKEKTSLKYEAVNDQRKLNVVQVRSRLEQLLCLSLVSVIRYLASCTLEIPNGIMQVMDMVDSVSIGIQIKVSFCEPDERKGNAANESRMPASCANLRKLMSALSYVYAPAAPRFQESIGIPSHPANDAAIVGDI</sequence>
<gene>
    <name evidence="1" type="ORF">I7I51_07021</name>
</gene>
<dbReference type="VEuPathDB" id="FungiDB:I7I51_07021"/>
<protein>
    <submittedName>
        <fullName evidence="1">Uncharacterized protein</fullName>
    </submittedName>
</protein>
<reference evidence="1" key="1">
    <citation type="submission" date="2021-01" db="EMBL/GenBank/DDBJ databases">
        <title>Chromosome-level genome assembly of a human fungal pathogen reveals clustering of transcriptionally co-regulated genes.</title>
        <authorList>
            <person name="Voorhies M."/>
            <person name="Cohen S."/>
            <person name="Shea T.P."/>
            <person name="Petrus S."/>
            <person name="Munoz J.F."/>
            <person name="Poplawski S."/>
            <person name="Goldman W.E."/>
            <person name="Michael T."/>
            <person name="Cuomo C.A."/>
            <person name="Sil A."/>
            <person name="Beyhan S."/>
        </authorList>
    </citation>
    <scope>NUCLEOTIDE SEQUENCE</scope>
    <source>
        <strain evidence="1">WU24</strain>
    </source>
</reference>
<name>A0A8A1MHQ9_AJECA</name>
<dbReference type="Proteomes" id="UP000663671">
    <property type="component" value="Chromosome 3"/>
</dbReference>